<dbReference type="Proteomes" id="UP000230233">
    <property type="component" value="Chromosome V"/>
</dbReference>
<keyword evidence="3" id="KW-1185">Reference proteome</keyword>
<keyword evidence="1" id="KW-0732">Signal</keyword>
<sequence>MILRFFIILISLQLSLIDACVRTIPPEEVYITSSPDDLPFTEELVVTVQPITVATVTTAPITVAPVTDAPVTVTPSTAAPVTSTRKFP</sequence>
<dbReference type="AlphaFoldDB" id="A0A2G5T856"/>
<reference evidence="3" key="1">
    <citation type="submission" date="2017-10" db="EMBL/GenBank/DDBJ databases">
        <title>Rapid genome shrinkage in a self-fertile nematode reveals novel sperm competition proteins.</title>
        <authorList>
            <person name="Yin D."/>
            <person name="Schwarz E.M."/>
            <person name="Thomas C.G."/>
            <person name="Felde R.L."/>
            <person name="Korf I.F."/>
            <person name="Cutter A.D."/>
            <person name="Schartner C.M."/>
            <person name="Ralston E.J."/>
            <person name="Meyer B.J."/>
            <person name="Haag E.S."/>
        </authorList>
    </citation>
    <scope>NUCLEOTIDE SEQUENCE [LARGE SCALE GENOMIC DNA]</scope>
    <source>
        <strain evidence="3">JU1422</strain>
    </source>
</reference>
<accession>A0A2G5T856</accession>
<comment type="caution">
    <text evidence="2">The sequence shown here is derived from an EMBL/GenBank/DDBJ whole genome shotgun (WGS) entry which is preliminary data.</text>
</comment>
<dbReference type="EMBL" id="PDUG01000005">
    <property type="protein sequence ID" value="PIC23564.1"/>
    <property type="molecule type" value="Genomic_DNA"/>
</dbReference>
<gene>
    <name evidence="2" type="primary">Cnig_chr_V.g17228</name>
    <name evidence="2" type="ORF">B9Z55_017228</name>
</gene>
<proteinExistence type="predicted"/>
<evidence type="ECO:0000313" key="3">
    <source>
        <dbReference type="Proteomes" id="UP000230233"/>
    </source>
</evidence>
<evidence type="ECO:0000256" key="1">
    <source>
        <dbReference type="SAM" id="SignalP"/>
    </source>
</evidence>
<evidence type="ECO:0000313" key="2">
    <source>
        <dbReference type="EMBL" id="PIC23564.1"/>
    </source>
</evidence>
<protein>
    <submittedName>
        <fullName evidence="2">Uncharacterized protein</fullName>
    </submittedName>
</protein>
<feature type="signal peptide" evidence="1">
    <location>
        <begin position="1"/>
        <end position="19"/>
    </location>
</feature>
<feature type="chain" id="PRO_5013962691" evidence="1">
    <location>
        <begin position="20"/>
        <end position="88"/>
    </location>
</feature>
<name>A0A2G5T856_9PELO</name>
<organism evidence="2 3">
    <name type="scientific">Caenorhabditis nigoni</name>
    <dbReference type="NCBI Taxonomy" id="1611254"/>
    <lineage>
        <taxon>Eukaryota</taxon>
        <taxon>Metazoa</taxon>
        <taxon>Ecdysozoa</taxon>
        <taxon>Nematoda</taxon>
        <taxon>Chromadorea</taxon>
        <taxon>Rhabditida</taxon>
        <taxon>Rhabditina</taxon>
        <taxon>Rhabditomorpha</taxon>
        <taxon>Rhabditoidea</taxon>
        <taxon>Rhabditidae</taxon>
        <taxon>Peloderinae</taxon>
        <taxon>Caenorhabditis</taxon>
    </lineage>
</organism>